<dbReference type="OrthoDB" id="6161073at2759"/>
<protein>
    <submittedName>
        <fullName evidence="3">Uncharacterized protein</fullName>
    </submittedName>
</protein>
<reference evidence="3" key="1">
    <citation type="submission" date="2020-08" db="EMBL/GenBank/DDBJ databases">
        <title>Multicomponent nature underlies the extraordinary mechanical properties of spider dragline silk.</title>
        <authorList>
            <person name="Kono N."/>
            <person name="Nakamura H."/>
            <person name="Mori M."/>
            <person name="Yoshida Y."/>
            <person name="Ohtoshi R."/>
            <person name="Malay A.D."/>
            <person name="Moran D.A.P."/>
            <person name="Tomita M."/>
            <person name="Numata K."/>
            <person name="Arakawa K."/>
        </authorList>
    </citation>
    <scope>NUCLEOTIDE SEQUENCE</scope>
</reference>
<dbReference type="Proteomes" id="UP000886998">
    <property type="component" value="Unassembled WGS sequence"/>
</dbReference>
<feature type="compositionally biased region" description="Polar residues" evidence="1">
    <location>
        <begin position="75"/>
        <end position="84"/>
    </location>
</feature>
<dbReference type="AlphaFoldDB" id="A0A8X7CMT8"/>
<accession>A0A8X7CMT8</accession>
<proteinExistence type="predicted"/>
<organism evidence="3 4">
    <name type="scientific">Trichonephila inaurata madagascariensis</name>
    <dbReference type="NCBI Taxonomy" id="2747483"/>
    <lineage>
        <taxon>Eukaryota</taxon>
        <taxon>Metazoa</taxon>
        <taxon>Ecdysozoa</taxon>
        <taxon>Arthropoda</taxon>
        <taxon>Chelicerata</taxon>
        <taxon>Arachnida</taxon>
        <taxon>Araneae</taxon>
        <taxon>Araneomorphae</taxon>
        <taxon>Entelegynae</taxon>
        <taxon>Araneoidea</taxon>
        <taxon>Nephilidae</taxon>
        <taxon>Trichonephila</taxon>
        <taxon>Trichonephila inaurata</taxon>
    </lineage>
</organism>
<feature type="signal peptide" evidence="2">
    <location>
        <begin position="1"/>
        <end position="33"/>
    </location>
</feature>
<feature type="region of interest" description="Disordered" evidence="1">
    <location>
        <begin position="64"/>
        <end position="85"/>
    </location>
</feature>
<keyword evidence="4" id="KW-1185">Reference proteome</keyword>
<evidence type="ECO:0000256" key="1">
    <source>
        <dbReference type="SAM" id="MobiDB-lite"/>
    </source>
</evidence>
<sequence length="433" mass="49281">MKSRSHSSATGRTGDWKMLLIFACIFFIGKVAESSFAVESNIPHLQKKLVTEFWESNNSRYSKMKDRSIDKKSNEVSNQNSRSQENFEKFEAEEIFGDNHVESEQSSPEETNELDVIPSLGSNLSFVSQFLEEDKVGAGNMFDQEDKVYNKVISSMFHFVRPDILVPASRFSKPYESYDKSIIGISSDKILKLLNYNNKIEDEFKIKKMSKRDNGVMIPGTRYGRSDYLIPAPRLGRSNYSIPNPRFKRIDSSIPEPRFGRSNYIIPTPRFGRSHALIPIPRTGRSDYLIPAPRIGRSDYLIPAPRIGRSNYLIPAPRIGRSDFLIPAPRLGRSNFLIPTPRVGRSDYLIPIPRFGRSNSMITPGERKKFEKNLAYFSAAKRNSDGNGTIIPYPRPGRVTETKSEDRNGELESVDVEMKSQVNETIIPQIRYG</sequence>
<feature type="compositionally biased region" description="Basic and acidic residues" evidence="1">
    <location>
        <begin position="64"/>
        <end position="74"/>
    </location>
</feature>
<feature type="region of interest" description="Disordered" evidence="1">
    <location>
        <begin position="387"/>
        <end position="411"/>
    </location>
</feature>
<feature type="chain" id="PRO_5036486225" evidence="2">
    <location>
        <begin position="34"/>
        <end position="433"/>
    </location>
</feature>
<feature type="compositionally biased region" description="Basic and acidic residues" evidence="1">
    <location>
        <begin position="398"/>
        <end position="410"/>
    </location>
</feature>
<comment type="caution">
    <text evidence="3">The sequence shown here is derived from an EMBL/GenBank/DDBJ whole genome shotgun (WGS) entry which is preliminary data.</text>
</comment>
<gene>
    <name evidence="3" type="ORF">TNIN_279021</name>
</gene>
<evidence type="ECO:0000313" key="4">
    <source>
        <dbReference type="Proteomes" id="UP000886998"/>
    </source>
</evidence>
<evidence type="ECO:0000313" key="3">
    <source>
        <dbReference type="EMBL" id="GFY74163.1"/>
    </source>
</evidence>
<name>A0A8X7CMT8_9ARAC</name>
<keyword evidence="2" id="KW-0732">Signal</keyword>
<evidence type="ECO:0000256" key="2">
    <source>
        <dbReference type="SAM" id="SignalP"/>
    </source>
</evidence>
<dbReference type="EMBL" id="BMAV01020580">
    <property type="protein sequence ID" value="GFY74163.1"/>
    <property type="molecule type" value="Genomic_DNA"/>
</dbReference>